<feature type="region of interest" description="Disordered" evidence="1">
    <location>
        <begin position="284"/>
        <end position="410"/>
    </location>
</feature>
<sequence length="410" mass="48211">MNGFEENQEGNNLDPVIAIDKLKKQNEKLRSELKVLSRALDEALDKQKKQERERARVPPREEGSTETEKELQTSLARINKYKKDIANMKKQLDGNLNESKITDLENQSKYLSKRIQELEAENASLMKIEKEQKKALDSANNAQGYPEKVESLKQEIKSLKERYRELLSRQKQDEKILKEQHEKCVDLEEKCRKIKAMIKQKKQEEDEPKPKEITERDIRELEEKIKETEQKKKEEEQKLKKRIKELESQVKESRYNINTLNIKLKEKDQECRLSMLKIKELRRAVRHNQLKPIPRPENNESVNNSRQKVMKSQESINSKNSDENIRFSREARKIKDLKSRNEKSQESGSDIDEYQGEIGRDTPQKSSSVSPQGTPQQDFSERFEQPIEPAKKAEEADKPAVFSKPNFRLR</sequence>
<dbReference type="AlphaFoldDB" id="A0AAU9IPA2"/>
<organism evidence="2 3">
    <name type="scientific">Blepharisma stoltei</name>
    <dbReference type="NCBI Taxonomy" id="1481888"/>
    <lineage>
        <taxon>Eukaryota</taxon>
        <taxon>Sar</taxon>
        <taxon>Alveolata</taxon>
        <taxon>Ciliophora</taxon>
        <taxon>Postciliodesmatophora</taxon>
        <taxon>Heterotrichea</taxon>
        <taxon>Heterotrichida</taxon>
        <taxon>Blepharismidae</taxon>
        <taxon>Blepharisma</taxon>
    </lineage>
</organism>
<feature type="region of interest" description="Disordered" evidence="1">
    <location>
        <begin position="41"/>
        <end position="73"/>
    </location>
</feature>
<accession>A0AAU9IPA2</accession>
<evidence type="ECO:0008006" key="4">
    <source>
        <dbReference type="Google" id="ProtNLM"/>
    </source>
</evidence>
<dbReference type="EMBL" id="CAJZBQ010000013">
    <property type="protein sequence ID" value="CAG9315037.1"/>
    <property type="molecule type" value="Genomic_DNA"/>
</dbReference>
<evidence type="ECO:0000256" key="1">
    <source>
        <dbReference type="SAM" id="MobiDB-lite"/>
    </source>
</evidence>
<feature type="region of interest" description="Disordered" evidence="1">
    <location>
        <begin position="198"/>
        <end position="217"/>
    </location>
</feature>
<name>A0AAU9IPA2_9CILI</name>
<gene>
    <name evidence="2" type="ORF">BSTOLATCC_MIC12815</name>
</gene>
<evidence type="ECO:0000313" key="3">
    <source>
        <dbReference type="Proteomes" id="UP001162131"/>
    </source>
</evidence>
<reference evidence="2" key="1">
    <citation type="submission" date="2021-09" db="EMBL/GenBank/DDBJ databases">
        <authorList>
            <consortium name="AG Swart"/>
            <person name="Singh M."/>
            <person name="Singh A."/>
            <person name="Seah K."/>
            <person name="Emmerich C."/>
        </authorList>
    </citation>
    <scope>NUCLEOTIDE SEQUENCE</scope>
    <source>
        <strain evidence="2">ATCC30299</strain>
    </source>
</reference>
<comment type="caution">
    <text evidence="2">The sequence shown here is derived from an EMBL/GenBank/DDBJ whole genome shotgun (WGS) entry which is preliminary data.</text>
</comment>
<dbReference type="Proteomes" id="UP001162131">
    <property type="component" value="Unassembled WGS sequence"/>
</dbReference>
<feature type="compositionally biased region" description="Basic and acidic residues" evidence="1">
    <location>
        <begin position="201"/>
        <end position="217"/>
    </location>
</feature>
<feature type="compositionally biased region" description="Polar residues" evidence="1">
    <location>
        <begin position="299"/>
        <end position="319"/>
    </location>
</feature>
<keyword evidence="3" id="KW-1185">Reference proteome</keyword>
<feature type="compositionally biased region" description="Polar residues" evidence="1">
    <location>
        <begin position="364"/>
        <end position="378"/>
    </location>
</feature>
<feature type="compositionally biased region" description="Basic and acidic residues" evidence="1">
    <location>
        <begin position="379"/>
        <end position="398"/>
    </location>
</feature>
<protein>
    <recommendedName>
        <fullName evidence="4">Lebercilin domain-containing protein</fullName>
    </recommendedName>
</protein>
<proteinExistence type="predicted"/>
<evidence type="ECO:0000313" key="2">
    <source>
        <dbReference type="EMBL" id="CAG9315037.1"/>
    </source>
</evidence>
<feature type="compositionally biased region" description="Basic and acidic residues" evidence="1">
    <location>
        <begin position="41"/>
        <end position="71"/>
    </location>
</feature>
<feature type="compositionally biased region" description="Basic and acidic residues" evidence="1">
    <location>
        <begin position="320"/>
        <end position="345"/>
    </location>
</feature>